<keyword evidence="3" id="KW-1185">Reference proteome</keyword>
<proteinExistence type="predicted"/>
<feature type="signal peptide" evidence="1">
    <location>
        <begin position="1"/>
        <end position="19"/>
    </location>
</feature>
<keyword evidence="1" id="KW-0732">Signal</keyword>
<sequence length="117" mass="12750">MKTYISFFAIAGMLSAAHGCSVQVRHGVVNDSRRPGLTQANCEASCGSQFESDATSHVNGVDRGFESFFSASTYFYDSSSPYSSTGDAWLCSPEFAQKYDCFVYYDAQEGSGPQRIC</sequence>
<dbReference type="AlphaFoldDB" id="A0A2S6BZ72"/>
<dbReference type="Proteomes" id="UP000237631">
    <property type="component" value="Unassembled WGS sequence"/>
</dbReference>
<dbReference type="EMBL" id="PNEN01001665">
    <property type="protein sequence ID" value="PPJ52756.1"/>
    <property type="molecule type" value="Genomic_DNA"/>
</dbReference>
<accession>A0A2S6BZ72</accession>
<feature type="chain" id="PRO_5015509606" evidence="1">
    <location>
        <begin position="20"/>
        <end position="117"/>
    </location>
</feature>
<dbReference type="OrthoDB" id="10287780at2759"/>
<organism evidence="2 3">
    <name type="scientific">Cercospora berteroae</name>
    <dbReference type="NCBI Taxonomy" id="357750"/>
    <lineage>
        <taxon>Eukaryota</taxon>
        <taxon>Fungi</taxon>
        <taxon>Dikarya</taxon>
        <taxon>Ascomycota</taxon>
        <taxon>Pezizomycotina</taxon>
        <taxon>Dothideomycetes</taxon>
        <taxon>Dothideomycetidae</taxon>
        <taxon>Mycosphaerellales</taxon>
        <taxon>Mycosphaerellaceae</taxon>
        <taxon>Cercospora</taxon>
    </lineage>
</organism>
<reference evidence="3" key="1">
    <citation type="journal article" date="2017" name="bioRxiv">
        <title>Conservation of a gene cluster reveals novel cercosporin biosynthetic mechanisms and extends production to the genus Colletotrichum.</title>
        <authorList>
            <person name="de Jonge R."/>
            <person name="Ebert M.K."/>
            <person name="Huitt-Roehl C.R."/>
            <person name="Pal P."/>
            <person name="Suttle J.C."/>
            <person name="Spanner R.E."/>
            <person name="Neubauer J.D."/>
            <person name="Jurick W.M.II."/>
            <person name="Stott K.A."/>
            <person name="Secor G.A."/>
            <person name="Thomma B.P.H.J."/>
            <person name="Van de Peer Y."/>
            <person name="Townsend C.A."/>
            <person name="Bolton M.D."/>
        </authorList>
    </citation>
    <scope>NUCLEOTIDE SEQUENCE [LARGE SCALE GENOMIC DNA]</scope>
    <source>
        <strain evidence="3">CBS538.71</strain>
    </source>
</reference>
<evidence type="ECO:0000313" key="2">
    <source>
        <dbReference type="EMBL" id="PPJ52756.1"/>
    </source>
</evidence>
<evidence type="ECO:0000313" key="3">
    <source>
        <dbReference type="Proteomes" id="UP000237631"/>
    </source>
</evidence>
<comment type="caution">
    <text evidence="2">The sequence shown here is derived from an EMBL/GenBank/DDBJ whole genome shotgun (WGS) entry which is preliminary data.</text>
</comment>
<name>A0A2S6BZ72_9PEZI</name>
<gene>
    <name evidence="2" type="ORF">CBER1_11406</name>
</gene>
<evidence type="ECO:0000256" key="1">
    <source>
        <dbReference type="SAM" id="SignalP"/>
    </source>
</evidence>
<protein>
    <submittedName>
        <fullName evidence="2">Uncharacterized protein</fullName>
    </submittedName>
</protein>